<reference evidence="1 2" key="1">
    <citation type="journal article" date="2013" name="PLoS Genet.">
        <title>Comparative genome structure, secondary metabolite, and effector coding capacity across Cochliobolus pathogens.</title>
        <authorList>
            <person name="Condon B.J."/>
            <person name="Leng Y."/>
            <person name="Wu D."/>
            <person name="Bushley K.E."/>
            <person name="Ohm R.A."/>
            <person name="Otillar R."/>
            <person name="Martin J."/>
            <person name="Schackwitz W."/>
            <person name="Grimwood J."/>
            <person name="MohdZainudin N."/>
            <person name="Xue C."/>
            <person name="Wang R."/>
            <person name="Manning V.A."/>
            <person name="Dhillon B."/>
            <person name="Tu Z.J."/>
            <person name="Steffenson B.J."/>
            <person name="Salamov A."/>
            <person name="Sun H."/>
            <person name="Lowry S."/>
            <person name="LaButti K."/>
            <person name="Han J."/>
            <person name="Copeland A."/>
            <person name="Lindquist E."/>
            <person name="Barry K."/>
            <person name="Schmutz J."/>
            <person name="Baker S.E."/>
            <person name="Ciuffetti L.M."/>
            <person name="Grigoriev I.V."/>
            <person name="Zhong S."/>
            <person name="Turgeon B.G."/>
        </authorList>
    </citation>
    <scope>NUCLEOTIDE SEQUENCE [LARGE SCALE GENOMIC DNA]</scope>
    <source>
        <strain evidence="1 2">26-R-13</strain>
    </source>
</reference>
<name>W6Y444_COCC2</name>
<evidence type="ECO:0000313" key="2">
    <source>
        <dbReference type="Proteomes" id="UP000053841"/>
    </source>
</evidence>
<keyword evidence="2" id="KW-1185">Reference proteome</keyword>
<dbReference type="GeneID" id="19146527"/>
<gene>
    <name evidence="1" type="ORF">COCCADRAFT_29177</name>
</gene>
<dbReference type="EMBL" id="KI964728">
    <property type="protein sequence ID" value="EUC29814.1"/>
    <property type="molecule type" value="Genomic_DNA"/>
</dbReference>
<accession>W6Y444</accession>
<organism evidence="1 2">
    <name type="scientific">Cochliobolus carbonum (strain 26-R-13)</name>
    <name type="common">Maize leaf spot fungus</name>
    <name type="synonym">Bipolaris zeicola</name>
    <dbReference type="NCBI Taxonomy" id="930089"/>
    <lineage>
        <taxon>Eukaryota</taxon>
        <taxon>Fungi</taxon>
        <taxon>Dikarya</taxon>
        <taxon>Ascomycota</taxon>
        <taxon>Pezizomycotina</taxon>
        <taxon>Dothideomycetes</taxon>
        <taxon>Pleosporomycetidae</taxon>
        <taxon>Pleosporales</taxon>
        <taxon>Pleosporineae</taxon>
        <taxon>Pleosporaceae</taxon>
        <taxon>Bipolaris</taxon>
    </lineage>
</organism>
<dbReference type="OrthoDB" id="10434949at2759"/>
<dbReference type="KEGG" id="bze:COCCADRAFT_29177"/>
<dbReference type="AlphaFoldDB" id="W6Y444"/>
<sequence>MPFVCMYSCVCVCACLPAGVSSYYYYYYYYYYYHHHNTCATVSRAHRFVSRTLLGPACIEKKQSDASGEVIRMKILPLSGTLKPHPRTCRDVWIVARPLPAHDASPHHTQRPSKLHMASCHVPLLDFARQKIKRAPPFSCHGAADPITARPGHGLVIIDVLHFIDPHPFAWLSYGQIRMPLVRFRSPLRPITIATTESQSRWANHSVRLIRMPAFCFRFFSTSRDNNNNTLQTSRPLQYTPFRKDAHPPPMPRTRHRPSKDCILAVTLITWRRRCSQ</sequence>
<evidence type="ECO:0000313" key="1">
    <source>
        <dbReference type="EMBL" id="EUC29814.1"/>
    </source>
</evidence>
<protein>
    <submittedName>
        <fullName evidence="1">Uncharacterized protein</fullName>
    </submittedName>
</protein>
<dbReference type="HOGENOM" id="CLU_1038237_0_0_1"/>
<dbReference type="Proteomes" id="UP000053841">
    <property type="component" value="Unassembled WGS sequence"/>
</dbReference>
<dbReference type="RefSeq" id="XP_007715872.1">
    <property type="nucleotide sequence ID" value="XM_007717682.1"/>
</dbReference>
<proteinExistence type="predicted"/>